<dbReference type="PANTHER" id="PTHR43143">
    <property type="entry name" value="METALLOPHOSPHOESTERASE, CALCINEURIN SUPERFAMILY"/>
    <property type="match status" value="1"/>
</dbReference>
<dbReference type="InterPro" id="IPR051918">
    <property type="entry name" value="STPP_CPPED1"/>
</dbReference>
<evidence type="ECO:0000259" key="1">
    <source>
        <dbReference type="Pfam" id="PF00149"/>
    </source>
</evidence>
<evidence type="ECO:0000259" key="3">
    <source>
        <dbReference type="Pfam" id="PF16371"/>
    </source>
</evidence>
<dbReference type="InterPro" id="IPR029052">
    <property type="entry name" value="Metallo-depent_PP-like"/>
</dbReference>
<dbReference type="Pfam" id="PF00149">
    <property type="entry name" value="Metallophos"/>
    <property type="match status" value="1"/>
</dbReference>
<accession>A0A3T0EDF6</accession>
<dbReference type="KEGG" id="gak:X907_2784"/>
<dbReference type="InterPro" id="IPR032285">
    <property type="entry name" value="Metallophos_N"/>
</dbReference>
<protein>
    <submittedName>
        <fullName evidence="4">Metallophosphoesterase</fullName>
    </submittedName>
</protein>
<dbReference type="Pfam" id="PF16370">
    <property type="entry name" value="MetallophosC"/>
    <property type="match status" value="1"/>
</dbReference>
<evidence type="ECO:0000313" key="4">
    <source>
        <dbReference type="EMBL" id="AZU05293.1"/>
    </source>
</evidence>
<dbReference type="GO" id="GO:0016787">
    <property type="term" value="F:hydrolase activity"/>
    <property type="evidence" value="ECO:0007669"/>
    <property type="project" value="InterPro"/>
</dbReference>
<name>A0A3T0EDF6_9PROT</name>
<dbReference type="Gene3D" id="3.60.21.10">
    <property type="match status" value="1"/>
</dbReference>
<feature type="domain" description="Calcineurin-like phosphoesterase" evidence="1">
    <location>
        <begin position="176"/>
        <end position="362"/>
    </location>
</feature>
<sequence length="653" mass="71826">MFRHARFGLALFALAALPATALADAPWIASPEVIEGASDGFVRGVVFEDLNGDGVYQRTEPGVQHVLVSNGRDVTVTNRVGAYTLPVREDMDLFVIQPSGFRVPVNERQVPQFSHTHKPGGTPEALRYGGLPDTGAAPRAVNFPLRRVEGDDAFTCAIIGDSQTYSNFEISQLRDSAIADLVASGLSGNDCMLYLGDVVGDDLDLLTRVFEVGSAVGVPQWALPGNHDLDLDARSHANSVDTWRRLYGPAYYAFEIGEVSFIVLNNIYFPCGIEDADVPGREFCTESERARYNARVDNVQMEWLANLLEHIDEDRLIVIAHHAPFVSFVDAASPVHQTDNAAAIYALLEGREALSLSGHTHTTENHSPGQYFEGWQESVGVGPLPFRHIIAGAASGNWWQGDFNLDGDAQALQRMGAPKGVLMIDFAGTSYQERYVGSRLGEERGQWVDFNTPAFRSWFDVLNAWRGEPWQERDPVPPVSINDLPDTRILTRQDLAEGTYLTANVWNGAAETLVEARIHNGPAFALERTQEGAGEAVRIGAMFADPFAVQRQASVGRYAVESRSGEERNQGFEAFQGRSFRGTPQPQSSLADRNMHLWTARLPADLAEGVHRLTVTSTDRHGRSYSDTIVFEVRGERPPARFRTDVWEAGAAN</sequence>
<reference evidence="4 5" key="1">
    <citation type="submission" date="2016-12" db="EMBL/GenBank/DDBJ databases">
        <title>The genome of dimorphic prosthecate Glycocaulis alkaliphilus 6b-8t, isolated from crude oil dictates its adaptability in petroleum environments.</title>
        <authorList>
            <person name="Wu X.-L."/>
            <person name="Geng S."/>
        </authorList>
    </citation>
    <scope>NUCLEOTIDE SEQUENCE [LARGE SCALE GENOMIC DNA]</scope>
    <source>
        <strain evidence="4 5">6B-8</strain>
    </source>
</reference>
<feature type="domain" description="Calcineurin-like phosphoesterase N-terminal" evidence="3">
    <location>
        <begin position="58"/>
        <end position="119"/>
    </location>
</feature>
<dbReference type="Pfam" id="PF16371">
    <property type="entry name" value="MetallophosN"/>
    <property type="match status" value="1"/>
</dbReference>
<evidence type="ECO:0000259" key="2">
    <source>
        <dbReference type="Pfam" id="PF16370"/>
    </source>
</evidence>
<dbReference type="InterPro" id="IPR032288">
    <property type="entry name" value="Metallophos_C"/>
</dbReference>
<organism evidence="4 5">
    <name type="scientific">Glycocaulis alkaliphilus</name>
    <dbReference type="NCBI Taxonomy" id="1434191"/>
    <lineage>
        <taxon>Bacteria</taxon>
        <taxon>Pseudomonadati</taxon>
        <taxon>Pseudomonadota</taxon>
        <taxon>Alphaproteobacteria</taxon>
        <taxon>Maricaulales</taxon>
        <taxon>Maricaulaceae</taxon>
        <taxon>Glycocaulis</taxon>
    </lineage>
</organism>
<keyword evidence="5" id="KW-1185">Reference proteome</keyword>
<dbReference type="EMBL" id="CP018911">
    <property type="protein sequence ID" value="AZU05293.1"/>
    <property type="molecule type" value="Genomic_DNA"/>
</dbReference>
<gene>
    <name evidence="4" type="ORF">X907_2784</name>
</gene>
<dbReference type="SUPFAM" id="SSF56300">
    <property type="entry name" value="Metallo-dependent phosphatases"/>
    <property type="match status" value="1"/>
</dbReference>
<proteinExistence type="predicted"/>
<dbReference type="PANTHER" id="PTHR43143:SF6">
    <property type="entry name" value="BLL3016 PROTEIN"/>
    <property type="match status" value="1"/>
</dbReference>
<dbReference type="RefSeq" id="WP_127568950.1">
    <property type="nucleotide sequence ID" value="NZ_BMFB01000004.1"/>
</dbReference>
<dbReference type="AlphaFoldDB" id="A0A3T0EDF6"/>
<dbReference type="OrthoDB" id="9784378at2"/>
<dbReference type="Proteomes" id="UP000286954">
    <property type="component" value="Chromosome"/>
</dbReference>
<dbReference type="InterPro" id="IPR004843">
    <property type="entry name" value="Calcineurin-like_PHP"/>
</dbReference>
<evidence type="ECO:0000313" key="5">
    <source>
        <dbReference type="Proteomes" id="UP000286954"/>
    </source>
</evidence>
<feature type="domain" description="Calcineurin-like phosphoesterase C-terminal" evidence="2">
    <location>
        <begin position="390"/>
        <end position="559"/>
    </location>
</feature>